<feature type="domain" description="EF-hand" evidence="11">
    <location>
        <begin position="515"/>
        <end position="542"/>
    </location>
</feature>
<dbReference type="SMART" id="SM00220">
    <property type="entry name" value="S_TKc"/>
    <property type="match status" value="1"/>
</dbReference>
<dbReference type="PROSITE" id="PS00018">
    <property type="entry name" value="EF_HAND_1"/>
    <property type="match status" value="1"/>
</dbReference>
<gene>
    <name evidence="12" type="ORF">CCMP2556_LOCUS55026</name>
    <name evidence="13" type="ORF">CCMP2556_LOCUS55308</name>
</gene>
<dbReference type="PROSITE" id="PS00107">
    <property type="entry name" value="PROTEIN_KINASE_ATP"/>
    <property type="match status" value="1"/>
</dbReference>
<dbReference type="InterPro" id="IPR002048">
    <property type="entry name" value="EF_hand_dom"/>
</dbReference>
<feature type="binding site" evidence="9">
    <location>
        <position position="164"/>
    </location>
    <ligand>
        <name>ATP</name>
        <dbReference type="ChEBI" id="CHEBI:30616"/>
    </ligand>
</feature>
<keyword evidence="3" id="KW-0808">Transferase</keyword>
<evidence type="ECO:0000256" key="3">
    <source>
        <dbReference type="ARBA" id="ARBA00022679"/>
    </source>
</evidence>
<protein>
    <recommendedName>
        <fullName evidence="15">Aurora kinase</fullName>
    </recommendedName>
</protein>
<proteinExistence type="inferred from homology"/>
<comment type="similarity">
    <text evidence="8">Belongs to the protein kinase superfamily. Ser/Thr protein kinase family. CDPK subfamily.</text>
</comment>
<dbReference type="PROSITE" id="PS50011">
    <property type="entry name" value="PROTEIN_KINASE_DOM"/>
    <property type="match status" value="1"/>
</dbReference>
<dbReference type="InterPro" id="IPR011992">
    <property type="entry name" value="EF-hand-dom_pair"/>
</dbReference>
<dbReference type="Pfam" id="PF00069">
    <property type="entry name" value="Pkinase"/>
    <property type="match status" value="1"/>
</dbReference>
<organism evidence="12 14">
    <name type="scientific">Durusdinium trenchii</name>
    <dbReference type="NCBI Taxonomy" id="1381693"/>
    <lineage>
        <taxon>Eukaryota</taxon>
        <taxon>Sar</taxon>
        <taxon>Alveolata</taxon>
        <taxon>Dinophyceae</taxon>
        <taxon>Suessiales</taxon>
        <taxon>Symbiodiniaceae</taxon>
        <taxon>Durusdinium</taxon>
    </lineage>
</organism>
<keyword evidence="6" id="KW-0106">Calcium</keyword>
<evidence type="ECO:0000259" key="11">
    <source>
        <dbReference type="PROSITE" id="PS50222"/>
    </source>
</evidence>
<accession>A0ABP0SZF2</accession>
<evidence type="ECO:0000256" key="5">
    <source>
        <dbReference type="ARBA" id="ARBA00022777"/>
    </source>
</evidence>
<sequence length="608" mass="67987">MRRLNRAFSKAWKVSHHCVCNGRSYTGASSAQMLQSLQLRLLYGQGAQLARAMDRAVCSIAGLAVGISLLSLYENSRERLIRCRLLSMKQDMQLRRQVRELQSCSMSLDLAQTDALVQRLFWKDSQTDIHEAYSFPSDQPLGSGAYGVVWLARHRRTGLYRAIKRVDKRWLRPGEIEAWKKMDHPHVCRLVEYFESPHYLWLATELCRGQELCERIISEQRGLPEAEVAQLMEQMFRATLHCHQRNTLHRDLKPENFLFTGAEGSSDVKLIDFGFAVQDGTWSAENKYDGTLLYASPEQLKGAQTAKSDDVWSLGVIFHILLTGQFPFSTSEDAIFKEMSNSGTLRTDVEGHLQNLSTSAEAADLAKQLLAWDASDRISLEAALEHPFLAPASSGSQSLLSAQDLCNRLDRFVDSCRLQQLAQTAIAHMLGECRKDGALARATFVELERLGDGEATTIALSHFLQMHGIQPTAEWLAKVDRHFIGENARMSYTSFLAAALDHAGITGDHRLKSTLFDLLDSDGDGLISIEDLRSGLNLSLEDSTEVISEALGELRRKGKKETSGSITFWNFLHLLEPAPLPAAEEARAEDLLSTLATWFRPGRLCTTG</sequence>
<dbReference type="InterPro" id="IPR050205">
    <property type="entry name" value="CDPK_Ser/Thr_kinases"/>
</dbReference>
<name>A0ABP0SZF2_9DINO</name>
<dbReference type="EMBL" id="CAXAMN010028916">
    <property type="protein sequence ID" value="CAK9118134.1"/>
    <property type="molecule type" value="Genomic_DNA"/>
</dbReference>
<keyword evidence="2" id="KW-0723">Serine/threonine-protein kinase</keyword>
<keyword evidence="5" id="KW-0418">Kinase</keyword>
<evidence type="ECO:0000256" key="1">
    <source>
        <dbReference type="ARBA" id="ARBA00001946"/>
    </source>
</evidence>
<dbReference type="Gene3D" id="1.10.510.10">
    <property type="entry name" value="Transferase(Phosphotransferase) domain 1"/>
    <property type="match status" value="1"/>
</dbReference>
<dbReference type="InterPro" id="IPR011009">
    <property type="entry name" value="Kinase-like_dom_sf"/>
</dbReference>
<dbReference type="InterPro" id="IPR017441">
    <property type="entry name" value="Protein_kinase_ATP_BS"/>
</dbReference>
<dbReference type="InterPro" id="IPR018247">
    <property type="entry name" value="EF_Hand_1_Ca_BS"/>
</dbReference>
<evidence type="ECO:0000256" key="9">
    <source>
        <dbReference type="PROSITE-ProRule" id="PRU10141"/>
    </source>
</evidence>
<evidence type="ECO:0000256" key="7">
    <source>
        <dbReference type="ARBA" id="ARBA00022840"/>
    </source>
</evidence>
<evidence type="ECO:0000256" key="4">
    <source>
        <dbReference type="ARBA" id="ARBA00022741"/>
    </source>
</evidence>
<dbReference type="Gene3D" id="1.10.238.10">
    <property type="entry name" value="EF-hand"/>
    <property type="match status" value="2"/>
</dbReference>
<feature type="domain" description="Protein kinase" evidence="10">
    <location>
        <begin position="135"/>
        <end position="389"/>
    </location>
</feature>
<dbReference type="SUPFAM" id="SSF56112">
    <property type="entry name" value="Protein kinase-like (PK-like)"/>
    <property type="match status" value="1"/>
</dbReference>
<evidence type="ECO:0000256" key="2">
    <source>
        <dbReference type="ARBA" id="ARBA00022527"/>
    </source>
</evidence>
<evidence type="ECO:0008006" key="15">
    <source>
        <dbReference type="Google" id="ProtNLM"/>
    </source>
</evidence>
<evidence type="ECO:0000313" key="14">
    <source>
        <dbReference type="Proteomes" id="UP001642484"/>
    </source>
</evidence>
<evidence type="ECO:0000256" key="6">
    <source>
        <dbReference type="ARBA" id="ARBA00022837"/>
    </source>
</evidence>
<evidence type="ECO:0000313" key="13">
    <source>
        <dbReference type="EMBL" id="CAK9118134.1"/>
    </source>
</evidence>
<evidence type="ECO:0000259" key="10">
    <source>
        <dbReference type="PROSITE" id="PS50011"/>
    </source>
</evidence>
<evidence type="ECO:0000256" key="8">
    <source>
        <dbReference type="ARBA" id="ARBA00024334"/>
    </source>
</evidence>
<comment type="caution">
    <text evidence="12">The sequence shown here is derived from an EMBL/GenBank/DDBJ whole genome shotgun (WGS) entry which is preliminary data.</text>
</comment>
<keyword evidence="14" id="KW-1185">Reference proteome</keyword>
<dbReference type="InterPro" id="IPR000719">
    <property type="entry name" value="Prot_kinase_dom"/>
</dbReference>
<keyword evidence="4 9" id="KW-0547">Nucleotide-binding</keyword>
<comment type="cofactor">
    <cofactor evidence="1">
        <name>Mg(2+)</name>
        <dbReference type="ChEBI" id="CHEBI:18420"/>
    </cofactor>
</comment>
<dbReference type="SUPFAM" id="SSF47473">
    <property type="entry name" value="EF-hand"/>
    <property type="match status" value="1"/>
</dbReference>
<dbReference type="Gene3D" id="3.30.200.20">
    <property type="entry name" value="Phosphorylase Kinase, domain 1"/>
    <property type="match status" value="1"/>
</dbReference>
<dbReference type="PROSITE" id="PS50222">
    <property type="entry name" value="EF_HAND_2"/>
    <property type="match status" value="1"/>
</dbReference>
<dbReference type="PANTHER" id="PTHR24349">
    <property type="entry name" value="SERINE/THREONINE-PROTEIN KINASE"/>
    <property type="match status" value="1"/>
</dbReference>
<dbReference type="Proteomes" id="UP001642484">
    <property type="component" value="Unassembled WGS sequence"/>
</dbReference>
<dbReference type="EMBL" id="CAXAMN010028805">
    <property type="protein sequence ID" value="CAK9117771.1"/>
    <property type="molecule type" value="Genomic_DNA"/>
</dbReference>
<reference evidence="12 14" key="1">
    <citation type="submission" date="2024-02" db="EMBL/GenBank/DDBJ databases">
        <authorList>
            <person name="Chen Y."/>
            <person name="Shah S."/>
            <person name="Dougan E. K."/>
            <person name="Thang M."/>
            <person name="Chan C."/>
        </authorList>
    </citation>
    <scope>NUCLEOTIDE SEQUENCE [LARGE SCALE GENOMIC DNA]</scope>
</reference>
<keyword evidence="7 9" id="KW-0067">ATP-binding</keyword>
<evidence type="ECO:0000313" key="12">
    <source>
        <dbReference type="EMBL" id="CAK9117771.1"/>
    </source>
</evidence>